<keyword evidence="1" id="KW-1133">Transmembrane helix</keyword>
<gene>
    <name evidence="2" type="ORF">DY000_02013864</name>
</gene>
<comment type="caution">
    <text evidence="2">The sequence shown here is derived from an EMBL/GenBank/DDBJ whole genome shotgun (WGS) entry which is preliminary data.</text>
</comment>
<proteinExistence type="predicted"/>
<feature type="transmembrane region" description="Helical" evidence="1">
    <location>
        <begin position="58"/>
        <end position="81"/>
    </location>
</feature>
<keyword evidence="3" id="KW-1185">Reference proteome</keyword>
<evidence type="ECO:0000256" key="1">
    <source>
        <dbReference type="SAM" id="Phobius"/>
    </source>
</evidence>
<keyword evidence="1" id="KW-0812">Transmembrane</keyword>
<name>A0ABQ7CQT3_BRACR</name>
<sequence>MQTANQASLQQLGDTVSTLAARIEALTTALTARVDPQGQPEMFFAVVVGTKRYSLRKVGLLVIFLQALLGLQAIDFSPFIVRI</sequence>
<protein>
    <submittedName>
        <fullName evidence="2">Uncharacterized protein</fullName>
    </submittedName>
</protein>
<reference evidence="2 3" key="1">
    <citation type="journal article" date="2020" name="BMC Genomics">
        <title>Intraspecific diversification of the crop wild relative Brassica cretica Lam. using demographic model selection.</title>
        <authorList>
            <person name="Kioukis A."/>
            <person name="Michalopoulou V.A."/>
            <person name="Briers L."/>
            <person name="Pirintsos S."/>
            <person name="Studholme D.J."/>
            <person name="Pavlidis P."/>
            <person name="Sarris P.F."/>
        </authorList>
    </citation>
    <scope>NUCLEOTIDE SEQUENCE [LARGE SCALE GENOMIC DNA]</scope>
    <source>
        <strain evidence="3">cv. PFS-1207/04</strain>
    </source>
</reference>
<accession>A0ABQ7CQT3</accession>
<dbReference type="Proteomes" id="UP000266723">
    <property type="component" value="Unassembled WGS sequence"/>
</dbReference>
<evidence type="ECO:0000313" key="3">
    <source>
        <dbReference type="Proteomes" id="UP000266723"/>
    </source>
</evidence>
<keyword evidence="1" id="KW-0472">Membrane</keyword>
<organism evidence="2 3">
    <name type="scientific">Brassica cretica</name>
    <name type="common">Mustard</name>
    <dbReference type="NCBI Taxonomy" id="69181"/>
    <lineage>
        <taxon>Eukaryota</taxon>
        <taxon>Viridiplantae</taxon>
        <taxon>Streptophyta</taxon>
        <taxon>Embryophyta</taxon>
        <taxon>Tracheophyta</taxon>
        <taxon>Spermatophyta</taxon>
        <taxon>Magnoliopsida</taxon>
        <taxon>eudicotyledons</taxon>
        <taxon>Gunneridae</taxon>
        <taxon>Pentapetalae</taxon>
        <taxon>rosids</taxon>
        <taxon>malvids</taxon>
        <taxon>Brassicales</taxon>
        <taxon>Brassicaceae</taxon>
        <taxon>Brassiceae</taxon>
        <taxon>Brassica</taxon>
    </lineage>
</organism>
<evidence type="ECO:0000313" key="2">
    <source>
        <dbReference type="EMBL" id="KAF3561693.1"/>
    </source>
</evidence>
<dbReference type="EMBL" id="QGKV02000759">
    <property type="protein sequence ID" value="KAF3561693.1"/>
    <property type="molecule type" value="Genomic_DNA"/>
</dbReference>